<feature type="compositionally biased region" description="Basic and acidic residues" evidence="1">
    <location>
        <begin position="51"/>
        <end position="64"/>
    </location>
</feature>
<keyword evidence="4" id="KW-1185">Reference proteome</keyword>
<evidence type="ECO:0000256" key="2">
    <source>
        <dbReference type="SAM" id="Phobius"/>
    </source>
</evidence>
<reference evidence="3" key="1">
    <citation type="journal article" date="2014" name="Int. J. Syst. Evol. Microbiol.">
        <title>Complete genome sequence of Corynebacterium casei LMG S-19264T (=DSM 44701T), isolated from a smear-ripened cheese.</title>
        <authorList>
            <consortium name="US DOE Joint Genome Institute (JGI-PGF)"/>
            <person name="Walter F."/>
            <person name="Albersmeier A."/>
            <person name="Kalinowski J."/>
            <person name="Ruckert C."/>
        </authorList>
    </citation>
    <scope>NUCLEOTIDE SEQUENCE</scope>
    <source>
        <strain evidence="3">CGMCC 1.16067</strain>
    </source>
</reference>
<gene>
    <name evidence="3" type="ORF">GCM10011519_01190</name>
</gene>
<protein>
    <submittedName>
        <fullName evidence="3">Uncharacterized protein</fullName>
    </submittedName>
</protein>
<comment type="caution">
    <text evidence="3">The sequence shown here is derived from an EMBL/GenBank/DDBJ whole genome shotgun (WGS) entry which is preliminary data.</text>
</comment>
<dbReference type="AlphaFoldDB" id="A0A917F054"/>
<sequence>MVGVSGREDGADEDAAWRSIVANYGERASLEEPDAQPHGNDEPATDAEADDPPRRTEHPVDPRLFDPPPLDPWVARHLGEERFEPPVPAPTPLPEPRRLLAWVGVLGVPVLLLVLVVLHVVVPTWASLLMLVWFLGGFGYLVATMRRGGDDDDWDDGAVV</sequence>
<keyword evidence="2" id="KW-1133">Transmembrane helix</keyword>
<evidence type="ECO:0000256" key="1">
    <source>
        <dbReference type="SAM" id="MobiDB-lite"/>
    </source>
</evidence>
<accession>A0A917F054</accession>
<keyword evidence="2" id="KW-0812">Transmembrane</keyword>
<evidence type="ECO:0000313" key="4">
    <source>
        <dbReference type="Proteomes" id="UP000649179"/>
    </source>
</evidence>
<dbReference type="EMBL" id="BMKQ01000001">
    <property type="protein sequence ID" value="GGF31592.1"/>
    <property type="molecule type" value="Genomic_DNA"/>
</dbReference>
<evidence type="ECO:0000313" key="3">
    <source>
        <dbReference type="EMBL" id="GGF31592.1"/>
    </source>
</evidence>
<proteinExistence type="predicted"/>
<reference evidence="3" key="2">
    <citation type="submission" date="2020-09" db="EMBL/GenBank/DDBJ databases">
        <authorList>
            <person name="Sun Q."/>
            <person name="Zhou Y."/>
        </authorList>
    </citation>
    <scope>NUCLEOTIDE SEQUENCE</scope>
    <source>
        <strain evidence="3">CGMCC 1.16067</strain>
    </source>
</reference>
<organism evidence="3 4">
    <name type="scientific">Marmoricola endophyticus</name>
    <dbReference type="NCBI Taxonomy" id="2040280"/>
    <lineage>
        <taxon>Bacteria</taxon>
        <taxon>Bacillati</taxon>
        <taxon>Actinomycetota</taxon>
        <taxon>Actinomycetes</taxon>
        <taxon>Propionibacteriales</taxon>
        <taxon>Nocardioidaceae</taxon>
        <taxon>Marmoricola</taxon>
    </lineage>
</organism>
<dbReference type="Proteomes" id="UP000649179">
    <property type="component" value="Unassembled WGS sequence"/>
</dbReference>
<feature type="region of interest" description="Disordered" evidence="1">
    <location>
        <begin position="26"/>
        <end position="68"/>
    </location>
</feature>
<feature type="transmembrane region" description="Helical" evidence="2">
    <location>
        <begin position="124"/>
        <end position="143"/>
    </location>
</feature>
<feature type="transmembrane region" description="Helical" evidence="2">
    <location>
        <begin position="99"/>
        <end position="118"/>
    </location>
</feature>
<name>A0A917F054_9ACTN</name>
<keyword evidence="2" id="KW-0472">Membrane</keyword>